<protein>
    <recommendedName>
        <fullName evidence="1">YknX-like C-terminal permuted SH3-like domain-containing protein</fullName>
    </recommendedName>
</protein>
<dbReference type="GO" id="GO:0015562">
    <property type="term" value="F:efflux transmembrane transporter activity"/>
    <property type="evidence" value="ECO:0007669"/>
    <property type="project" value="TreeGrafter"/>
</dbReference>
<reference evidence="3" key="1">
    <citation type="submission" date="2015-08" db="EMBL/GenBank/DDBJ databases">
        <title>Genome sequencing project for genomic taxonomy and phylogenomics of Bacillus-like bacteria.</title>
        <authorList>
            <person name="Liu B."/>
            <person name="Wang J."/>
            <person name="Zhu Y."/>
            <person name="Liu G."/>
            <person name="Chen Q."/>
            <person name="Chen Z."/>
            <person name="Lan J."/>
            <person name="Che J."/>
            <person name="Ge C."/>
            <person name="Shi H."/>
            <person name="Pan Z."/>
            <person name="Liu X."/>
        </authorList>
    </citation>
    <scope>NUCLEOTIDE SEQUENCE [LARGE SCALE GENOMIC DNA]</scope>
    <source>
        <strain evidence="3">FJAT-22460</strain>
    </source>
</reference>
<dbReference type="Gene3D" id="1.10.287.470">
    <property type="entry name" value="Helix hairpin bin"/>
    <property type="match status" value="1"/>
</dbReference>
<proteinExistence type="predicted"/>
<evidence type="ECO:0000313" key="3">
    <source>
        <dbReference type="Proteomes" id="UP000036932"/>
    </source>
</evidence>
<dbReference type="PANTHER" id="PTHR30469">
    <property type="entry name" value="MULTIDRUG RESISTANCE PROTEIN MDTA"/>
    <property type="match status" value="1"/>
</dbReference>
<keyword evidence="3" id="KW-1185">Reference proteome</keyword>
<accession>A0A0M1P3W6</accession>
<comment type="caution">
    <text evidence="2">The sequence shown here is derived from an EMBL/GenBank/DDBJ whole genome shotgun (WGS) entry which is preliminary data.</text>
</comment>
<evidence type="ECO:0000259" key="1">
    <source>
        <dbReference type="Pfam" id="PF25989"/>
    </source>
</evidence>
<dbReference type="AlphaFoldDB" id="A0A0M1P3W6"/>
<evidence type="ECO:0000313" key="2">
    <source>
        <dbReference type="EMBL" id="KOR89092.1"/>
    </source>
</evidence>
<dbReference type="Pfam" id="PF25989">
    <property type="entry name" value="YknX_C"/>
    <property type="match status" value="1"/>
</dbReference>
<name>A0A0M1P3W6_9BACL</name>
<dbReference type="Gene3D" id="2.40.50.100">
    <property type="match status" value="1"/>
</dbReference>
<dbReference type="EMBL" id="LIUT01000001">
    <property type="protein sequence ID" value="KOR89092.1"/>
    <property type="molecule type" value="Genomic_DNA"/>
</dbReference>
<dbReference type="Proteomes" id="UP000036932">
    <property type="component" value="Unassembled WGS sequence"/>
</dbReference>
<dbReference type="PANTHER" id="PTHR30469:SF15">
    <property type="entry name" value="HLYD FAMILY OF SECRETION PROTEINS"/>
    <property type="match status" value="1"/>
</dbReference>
<dbReference type="OrthoDB" id="2593087at2"/>
<dbReference type="Gene3D" id="2.40.420.20">
    <property type="match status" value="1"/>
</dbReference>
<dbReference type="PATRIC" id="fig|1705565.3.peg.3502"/>
<feature type="domain" description="YknX-like C-terminal permuted SH3-like" evidence="1">
    <location>
        <begin position="303"/>
        <end position="377"/>
    </location>
</feature>
<organism evidence="2 3">
    <name type="scientific">Paenibacillus solani</name>
    <dbReference type="NCBI Taxonomy" id="1705565"/>
    <lineage>
        <taxon>Bacteria</taxon>
        <taxon>Bacillati</taxon>
        <taxon>Bacillota</taxon>
        <taxon>Bacilli</taxon>
        <taxon>Bacillales</taxon>
        <taxon>Paenibacillaceae</taxon>
        <taxon>Paenibacillus</taxon>
    </lineage>
</organism>
<dbReference type="GO" id="GO:1990281">
    <property type="term" value="C:efflux pump complex"/>
    <property type="evidence" value="ECO:0007669"/>
    <property type="project" value="TreeGrafter"/>
</dbReference>
<dbReference type="InterPro" id="IPR058637">
    <property type="entry name" value="YknX-like_C"/>
</dbReference>
<sequence length="381" mass="41485">MLEEVISRSRKRKVSIIAGLFTGLLLVLTFAGNTLQALTLPKVVITSVNKGSLVHSYVGRSTINPEEERELIHPSGWKVDKVLVKKGEMVHKGQVLIQYDGSEVKQQMAVEQSALKKLNLSMELLEYNVIQAMQEEDEALLISASSAFETAKLDIAAQQQQIENLKHTLSVNRQMVAPFDGIVIEIGAMEGLSSTGKPDITMSHLAKGYGLEMYVPSGIATTLSVGDVLDNIMLEGKEEPSITGEIERIEEDMNSLSPDVNEDAEKSSGSMTRLFVKLKGSGLSGGEQVRISIVKTKSSEGILIPNKAIHKDSQGAYVYTIKETQGPLGNAYYAVRTSIQITDSNSHTTSVVGGLFDQQEIIVDSSDLIMDGARVNVYNQN</sequence>
<gene>
    <name evidence="2" type="ORF">AM231_07880</name>
</gene>